<organism evidence="1 2">
    <name type="scientific">Vermiconidia calcicola</name>
    <dbReference type="NCBI Taxonomy" id="1690605"/>
    <lineage>
        <taxon>Eukaryota</taxon>
        <taxon>Fungi</taxon>
        <taxon>Dikarya</taxon>
        <taxon>Ascomycota</taxon>
        <taxon>Pezizomycotina</taxon>
        <taxon>Dothideomycetes</taxon>
        <taxon>Dothideomycetidae</taxon>
        <taxon>Mycosphaerellales</taxon>
        <taxon>Extremaceae</taxon>
        <taxon>Vermiconidia</taxon>
    </lineage>
</organism>
<name>A0ACC3NEQ0_9PEZI</name>
<evidence type="ECO:0000313" key="2">
    <source>
        <dbReference type="Proteomes" id="UP001281147"/>
    </source>
</evidence>
<dbReference type="EMBL" id="JAUTXU010000047">
    <property type="protein sequence ID" value="KAK3715675.1"/>
    <property type="molecule type" value="Genomic_DNA"/>
</dbReference>
<comment type="caution">
    <text evidence="1">The sequence shown here is derived from an EMBL/GenBank/DDBJ whole genome shotgun (WGS) entry which is preliminary data.</text>
</comment>
<evidence type="ECO:0000313" key="1">
    <source>
        <dbReference type="EMBL" id="KAK3715675.1"/>
    </source>
</evidence>
<protein>
    <submittedName>
        <fullName evidence="1">MFS sugar transporter</fullName>
    </submittedName>
</protein>
<dbReference type="Proteomes" id="UP001281147">
    <property type="component" value="Unassembled WGS sequence"/>
</dbReference>
<reference evidence="1" key="1">
    <citation type="submission" date="2023-07" db="EMBL/GenBank/DDBJ databases">
        <title>Black Yeasts Isolated from many extreme environments.</title>
        <authorList>
            <person name="Coleine C."/>
            <person name="Stajich J.E."/>
            <person name="Selbmann L."/>
        </authorList>
    </citation>
    <scope>NUCLEOTIDE SEQUENCE</scope>
    <source>
        <strain evidence="1">CCFEE 5714</strain>
    </source>
</reference>
<keyword evidence="2" id="KW-1185">Reference proteome</keyword>
<accession>A0ACC3NEQ0</accession>
<sequence length="604" mass="65094">MGLFSKKANDNPELTPDVKSTDTTPVQSGSPSMMDREKAEPQTTADTPHSRERDGDAVIQDVGRDGEEDNAAEKKIQGMDKEQEVSEEQEDETQYPKSTQFALISVALCLSVFLMALDNTIISTAIPRITDEFHAINDVGWYASSYLLCTCAFQLFFGKLYTFLSIKWVYLAAIIIFEVGSAICGAAPNSTALIIGRAVAGLGSAGILTGAILILANTVPLRKRPIYTGLIGGMYGIASVAGPLLGGVFTDKVSWRWCFYINLPLGAITLGFIGFFYRPTQATRAQTLKVGLKAKLEQFDIFGTIVFLPMVVCLLLALQWGGSQYEWSNGRIIALFVLFGVLLAVFVTIQFWKKDYATVPPRILKQRSIAAGAWFSAALGASFFVYVYYLPIWFQAIKGTTAVQSGIDNIPMILGLVLFSIVSGVAVSVVGYYTPFVLASSVLMAVGGGLLSTLETNTGSGKWIGYQIVFGAGVGLGMQQSLIMAQTVLPKKDVPIGTAVMMFSQTLGGAIFVSVAQNVFTNRLLALLLKVVPDLNPAIVLSTGATSLKAKIPEQFLPGVQQAYNDAIMNTFYVGVAMGAMSLFGSAFFEWKSVKGKKIEMTAA</sequence>
<keyword evidence="1" id="KW-0813">Transport</keyword>
<proteinExistence type="predicted"/>
<gene>
    <name evidence="1" type="primary">MFS1_1</name>
    <name evidence="1" type="ORF">LTR37_006900</name>
</gene>
<keyword evidence="1" id="KW-0762">Sugar transport</keyword>